<dbReference type="InterPro" id="IPR011577">
    <property type="entry name" value="Cyt_b561_bac/Ni-Hgenase"/>
</dbReference>
<feature type="transmembrane region" description="Helical" evidence="14">
    <location>
        <begin position="54"/>
        <end position="74"/>
    </location>
</feature>
<keyword evidence="4" id="KW-1003">Cell membrane</keyword>
<feature type="transmembrane region" description="Helical" evidence="14">
    <location>
        <begin position="20"/>
        <end position="42"/>
    </location>
</feature>
<feature type="transmembrane region" description="Helical" evidence="14">
    <location>
        <begin position="101"/>
        <end position="119"/>
    </location>
</feature>
<keyword evidence="7" id="KW-0479">Metal-binding</keyword>
<evidence type="ECO:0000313" key="17">
    <source>
        <dbReference type="Proteomes" id="UP000502502"/>
    </source>
</evidence>
<dbReference type="InterPro" id="IPR016174">
    <property type="entry name" value="Di-haem_cyt_TM"/>
</dbReference>
<dbReference type="Pfam" id="PF01292">
    <property type="entry name" value="Ni_hydr_CYTB"/>
    <property type="match status" value="1"/>
</dbReference>
<evidence type="ECO:0000256" key="1">
    <source>
        <dbReference type="ARBA" id="ARBA00001970"/>
    </source>
</evidence>
<comment type="similarity">
    <text evidence="12">Belongs to the cytochrome b561 family.</text>
</comment>
<dbReference type="GO" id="GO:0046872">
    <property type="term" value="F:metal ion binding"/>
    <property type="evidence" value="ECO:0007669"/>
    <property type="project" value="UniProtKB-KW"/>
</dbReference>
<evidence type="ECO:0000313" key="16">
    <source>
        <dbReference type="EMBL" id="QIL03019.1"/>
    </source>
</evidence>
<dbReference type="GO" id="GO:0022904">
    <property type="term" value="P:respiratory electron transport chain"/>
    <property type="evidence" value="ECO:0007669"/>
    <property type="project" value="InterPro"/>
</dbReference>
<proteinExistence type="inferred from homology"/>
<evidence type="ECO:0000256" key="7">
    <source>
        <dbReference type="ARBA" id="ARBA00022723"/>
    </source>
</evidence>
<keyword evidence="6 14" id="KW-0812">Transmembrane</keyword>
<keyword evidence="11 14" id="KW-0472">Membrane</keyword>
<evidence type="ECO:0000256" key="13">
    <source>
        <dbReference type="SAM" id="MobiDB-lite"/>
    </source>
</evidence>
<evidence type="ECO:0000256" key="6">
    <source>
        <dbReference type="ARBA" id="ARBA00022692"/>
    </source>
</evidence>
<evidence type="ECO:0000256" key="10">
    <source>
        <dbReference type="ARBA" id="ARBA00023004"/>
    </source>
</evidence>
<dbReference type="AlphaFoldDB" id="A0A6G7ZQ18"/>
<keyword evidence="8" id="KW-0249">Electron transport</keyword>
<gene>
    <name evidence="16" type="ORF">G7078_09700</name>
</gene>
<accession>A0A6G7ZQ18</accession>
<dbReference type="SUPFAM" id="SSF81342">
    <property type="entry name" value="Transmembrane di-heme cytochromes"/>
    <property type="match status" value="1"/>
</dbReference>
<dbReference type="GO" id="GO:0009055">
    <property type="term" value="F:electron transfer activity"/>
    <property type="evidence" value="ECO:0007669"/>
    <property type="project" value="InterPro"/>
</dbReference>
<organism evidence="16 17">
    <name type="scientific">Sphingomonas sinipercae</name>
    <dbReference type="NCBI Taxonomy" id="2714944"/>
    <lineage>
        <taxon>Bacteria</taxon>
        <taxon>Pseudomonadati</taxon>
        <taxon>Pseudomonadota</taxon>
        <taxon>Alphaproteobacteria</taxon>
        <taxon>Sphingomonadales</taxon>
        <taxon>Sphingomonadaceae</taxon>
        <taxon>Sphingomonas</taxon>
    </lineage>
</organism>
<feature type="region of interest" description="Disordered" evidence="13">
    <location>
        <begin position="188"/>
        <end position="209"/>
    </location>
</feature>
<dbReference type="KEGG" id="ssin:G7078_09700"/>
<dbReference type="GO" id="GO:0020037">
    <property type="term" value="F:heme binding"/>
    <property type="evidence" value="ECO:0007669"/>
    <property type="project" value="TreeGrafter"/>
</dbReference>
<name>A0A6G7ZQ18_9SPHN</name>
<dbReference type="Proteomes" id="UP000502502">
    <property type="component" value="Chromosome"/>
</dbReference>
<reference evidence="16 17" key="1">
    <citation type="submission" date="2020-03" db="EMBL/GenBank/DDBJ databases">
        <title>Sphingomonas sp. nov., isolated from fish.</title>
        <authorList>
            <person name="Hyun D.-W."/>
            <person name="Bae J.-W."/>
        </authorList>
    </citation>
    <scope>NUCLEOTIDE SEQUENCE [LARGE SCALE GENOMIC DNA]</scope>
    <source>
        <strain evidence="16 17">HDW15C</strain>
    </source>
</reference>
<dbReference type="EMBL" id="CP049871">
    <property type="protein sequence ID" value="QIL03019.1"/>
    <property type="molecule type" value="Genomic_DNA"/>
</dbReference>
<evidence type="ECO:0000259" key="15">
    <source>
        <dbReference type="Pfam" id="PF01292"/>
    </source>
</evidence>
<keyword evidence="3" id="KW-0813">Transport</keyword>
<keyword evidence="9 14" id="KW-1133">Transmembrane helix</keyword>
<sequence>MDRMTDTAPHAVPVRRYSNVAVAFHWVTVVLVLLQIWLGFSFGAAEGAARGNLFTWHKTTGAVILLLTLARLTYRISNPPPPLPDDLSRWERFAAVWNHRLFYILLLALPVGGLIAVSARATGPTTPLIGGVPLPVLPGVPKSIGELAGEAHELAAFALIALIVIHFLAAMKHQFIDKAASAGRMPPFQPPHHEPVVIGQGGQTEWEER</sequence>
<comment type="subcellular location">
    <subcellularLocation>
        <location evidence="2">Cell membrane</location>
        <topology evidence="2">Multi-pass membrane protein</topology>
    </subcellularLocation>
</comment>
<comment type="cofactor">
    <cofactor evidence="1">
        <name>heme b</name>
        <dbReference type="ChEBI" id="CHEBI:60344"/>
    </cofactor>
</comment>
<evidence type="ECO:0000256" key="9">
    <source>
        <dbReference type="ARBA" id="ARBA00022989"/>
    </source>
</evidence>
<dbReference type="GO" id="GO:0005886">
    <property type="term" value="C:plasma membrane"/>
    <property type="evidence" value="ECO:0007669"/>
    <property type="project" value="UniProtKB-SubCell"/>
</dbReference>
<evidence type="ECO:0000256" key="11">
    <source>
        <dbReference type="ARBA" id="ARBA00023136"/>
    </source>
</evidence>
<feature type="transmembrane region" description="Helical" evidence="14">
    <location>
        <begin position="154"/>
        <end position="171"/>
    </location>
</feature>
<keyword evidence="10" id="KW-0408">Iron</keyword>
<evidence type="ECO:0000256" key="14">
    <source>
        <dbReference type="SAM" id="Phobius"/>
    </source>
</evidence>
<dbReference type="Gene3D" id="1.20.950.20">
    <property type="entry name" value="Transmembrane di-heme cytochromes, Chain C"/>
    <property type="match status" value="1"/>
</dbReference>
<feature type="domain" description="Cytochrome b561 bacterial/Ni-hydrogenase" evidence="15">
    <location>
        <begin position="16"/>
        <end position="185"/>
    </location>
</feature>
<evidence type="ECO:0000256" key="8">
    <source>
        <dbReference type="ARBA" id="ARBA00022982"/>
    </source>
</evidence>
<evidence type="ECO:0000256" key="3">
    <source>
        <dbReference type="ARBA" id="ARBA00022448"/>
    </source>
</evidence>
<evidence type="ECO:0000256" key="12">
    <source>
        <dbReference type="ARBA" id="ARBA00037975"/>
    </source>
</evidence>
<keyword evidence="5" id="KW-0349">Heme</keyword>
<keyword evidence="17" id="KW-1185">Reference proteome</keyword>
<dbReference type="PANTHER" id="PTHR30529">
    <property type="entry name" value="CYTOCHROME B561"/>
    <property type="match status" value="1"/>
</dbReference>
<dbReference type="RefSeq" id="WP_166095493.1">
    <property type="nucleotide sequence ID" value="NZ_CP049871.1"/>
</dbReference>
<protein>
    <submittedName>
        <fullName evidence="16">Cytochrome b</fullName>
    </submittedName>
</protein>
<evidence type="ECO:0000256" key="5">
    <source>
        <dbReference type="ARBA" id="ARBA00022617"/>
    </source>
</evidence>
<dbReference type="InterPro" id="IPR052168">
    <property type="entry name" value="Cytochrome_b561_oxidase"/>
</dbReference>
<evidence type="ECO:0000256" key="2">
    <source>
        <dbReference type="ARBA" id="ARBA00004651"/>
    </source>
</evidence>
<dbReference type="PANTHER" id="PTHR30529:SF1">
    <property type="entry name" value="CYTOCHROME B561 HOMOLOG 2"/>
    <property type="match status" value="1"/>
</dbReference>
<evidence type="ECO:0000256" key="4">
    <source>
        <dbReference type="ARBA" id="ARBA00022475"/>
    </source>
</evidence>